<sequence>MFGETCSLSATGTPTCGTGGWVGPVPGDPSTSDVYITATPAFGGIDVNITWPQINPQAVAYVSLYRSLLPDPESAAIHDQFTGTFYYDRVDDVTKPTYYYWVRIMSVNGTFSEMIGPAWSQPKPLIDEMIEQLTGKIDLGVLSQSLKLEIDQITMNKLGITQEMLDRAQNDDGLGVRINEVTAHSGETRALLQEEVVARASQGEAFVSTVNTLYSELNGNIAAIQVTTTALTTKVNALAEQITNVETQWGEDLAQVQLTLQTQVDTVNGKVTDIGARFTAQVNVNGLIGGFGVYNDGTTVEAGFDVDRFWIGRTDGDKRKPFIIDEGIVYIDEAAIKNLTFSKLRDETGAFLVQNGKIQAQYLEVDTIEFNNAKSDNYIAGQQGWALNANGTMEFNGNGGADGRVLLNENGFRIYSGNVLVVTLGRLL</sequence>
<dbReference type="InterPro" id="IPR015406">
    <property type="entry name" value="GpJ_CSF"/>
</dbReference>
<evidence type="ECO:0000259" key="1">
    <source>
        <dbReference type="Pfam" id="PF09327"/>
    </source>
</evidence>
<dbReference type="PANTHER" id="PTHR36251">
    <property type="entry name" value="FELS-1 PROPHAGE HOST SPECIFICITY PROTEIN-RELATED"/>
    <property type="match status" value="1"/>
</dbReference>
<proteinExistence type="predicted"/>
<reference evidence="3" key="1">
    <citation type="submission" date="2018-01" db="EMBL/GenBank/DDBJ databases">
        <title>Pseudomonas phages infecting Pseudomonas sp. isolated from Prunus avium.</title>
        <authorList>
            <person name="Colberg O."/>
            <person name="Carstens A.B."/>
            <person name="Kot W."/>
            <person name="Hansen L.H."/>
        </authorList>
    </citation>
    <scope>NUCLEOTIDE SEQUENCE [LARGE SCALE GENOMIC DNA]</scope>
</reference>
<dbReference type="InterPro" id="IPR053171">
    <property type="entry name" value="Viral_Tip_Attach_Protein"/>
</dbReference>
<accession>A0A2K9VHS0</accession>
<organism evidence="2 3">
    <name type="scientific">Pseudomonas phage Littlefix</name>
    <dbReference type="NCBI Taxonomy" id="2079289"/>
    <lineage>
        <taxon>Viruses</taxon>
        <taxon>Duplodnaviria</taxon>
        <taxon>Heunggongvirae</taxon>
        <taxon>Uroviricota</taxon>
        <taxon>Caudoviricetes</taxon>
        <taxon>Schitoviridae</taxon>
        <taxon>Littlefixvirus</taxon>
        <taxon>Littlefixvirus littlefix</taxon>
    </lineage>
</organism>
<evidence type="ECO:0000313" key="3">
    <source>
        <dbReference type="Proteomes" id="UP000240903"/>
    </source>
</evidence>
<evidence type="ECO:0000313" key="2">
    <source>
        <dbReference type="EMBL" id="AUV61906.1"/>
    </source>
</evidence>
<protein>
    <submittedName>
        <fullName evidence="2">Tail fiber protein</fullName>
    </submittedName>
</protein>
<feature type="domain" description="Tip attachment protein J central straight fiber" evidence="1">
    <location>
        <begin position="276"/>
        <end position="400"/>
    </location>
</feature>
<dbReference type="EMBL" id="MG775260">
    <property type="protein sequence ID" value="AUV61906.1"/>
    <property type="molecule type" value="Genomic_DNA"/>
</dbReference>
<name>A0A2K9VHS0_9CAUD</name>
<keyword evidence="3" id="KW-1185">Reference proteome</keyword>
<dbReference type="Proteomes" id="UP000240903">
    <property type="component" value="Segment"/>
</dbReference>
<dbReference type="PANTHER" id="PTHR36251:SF2">
    <property type="entry name" value="GIFSY-2 PROPHAGE HOST SPECIFICITY PROTEIN J, PHAGE LAMBDA"/>
    <property type="match status" value="1"/>
</dbReference>
<dbReference type="Pfam" id="PF09327">
    <property type="entry name" value="Phage_Tail_Tip"/>
    <property type="match status" value="1"/>
</dbReference>
<gene>
    <name evidence="2" type="ORF">PsPhLittlefix_gp91</name>
</gene>